<evidence type="ECO:0000313" key="2">
    <source>
        <dbReference type="Proteomes" id="UP001438707"/>
    </source>
</evidence>
<reference evidence="1 2" key="1">
    <citation type="journal article" date="2024" name="Nat. Commun.">
        <title>Phylogenomics reveals the evolutionary origins of lichenization in chlorophyte algae.</title>
        <authorList>
            <person name="Puginier C."/>
            <person name="Libourel C."/>
            <person name="Otte J."/>
            <person name="Skaloud P."/>
            <person name="Haon M."/>
            <person name="Grisel S."/>
            <person name="Petersen M."/>
            <person name="Berrin J.G."/>
            <person name="Delaux P.M."/>
            <person name="Dal Grande F."/>
            <person name="Keller J."/>
        </authorList>
    </citation>
    <scope>NUCLEOTIDE SEQUENCE [LARGE SCALE GENOMIC DNA]</scope>
    <source>
        <strain evidence="1 2">SAG 2145</strain>
    </source>
</reference>
<keyword evidence="2" id="KW-1185">Reference proteome</keyword>
<name>A0AAW1SG42_9CHLO</name>
<organism evidence="1 2">
    <name type="scientific">Apatococcus lobatus</name>
    <dbReference type="NCBI Taxonomy" id="904363"/>
    <lineage>
        <taxon>Eukaryota</taxon>
        <taxon>Viridiplantae</taxon>
        <taxon>Chlorophyta</taxon>
        <taxon>core chlorophytes</taxon>
        <taxon>Trebouxiophyceae</taxon>
        <taxon>Chlorellales</taxon>
        <taxon>Chlorellaceae</taxon>
        <taxon>Apatococcus</taxon>
    </lineage>
</organism>
<proteinExistence type="predicted"/>
<sequence length="251" mass="28365">MTLWKLVGFLQEMQTSSGALLSNLKAVKRSVPGLRQQTPQGSYLITNFDEVRAGLEYSLDYIKLSKVVRRHGRQLTHLQQGQEGEMGLAMQRELRLSGMARDPKLARDLRELKYGRKPGQEFDAVIMDGADQTFLGYHTTFAKDVGDLHDLTEAAAVLMARAAAATEGQYAAFKHRQIGLCYMAEQIAPKQAERLAAECHRLNILQFTKNGQDIRMTRKSLDQPASQRRPLRRSDVLIRPAAAIMMRRAYF</sequence>
<dbReference type="AlphaFoldDB" id="A0AAW1SG42"/>
<evidence type="ECO:0000313" key="1">
    <source>
        <dbReference type="EMBL" id="KAK9844807.1"/>
    </source>
</evidence>
<dbReference type="EMBL" id="JALJOS010000001">
    <property type="protein sequence ID" value="KAK9844807.1"/>
    <property type="molecule type" value="Genomic_DNA"/>
</dbReference>
<comment type="caution">
    <text evidence="1">The sequence shown here is derived from an EMBL/GenBank/DDBJ whole genome shotgun (WGS) entry which is preliminary data.</text>
</comment>
<protein>
    <submittedName>
        <fullName evidence="1">Uncharacterized protein</fullName>
    </submittedName>
</protein>
<accession>A0AAW1SG42</accession>
<gene>
    <name evidence="1" type="ORF">WJX74_007057</name>
</gene>
<dbReference type="Proteomes" id="UP001438707">
    <property type="component" value="Unassembled WGS sequence"/>
</dbReference>